<dbReference type="InterPro" id="IPR004087">
    <property type="entry name" value="KH_dom"/>
</dbReference>
<feature type="domain" description="K Homology" evidence="4">
    <location>
        <begin position="289"/>
        <end position="362"/>
    </location>
</feature>
<organism evidence="5">
    <name type="scientific">Salvia splendens</name>
    <name type="common">Scarlet sage</name>
    <dbReference type="NCBI Taxonomy" id="180675"/>
    <lineage>
        <taxon>Eukaryota</taxon>
        <taxon>Viridiplantae</taxon>
        <taxon>Streptophyta</taxon>
        <taxon>Embryophyta</taxon>
        <taxon>Tracheophyta</taxon>
        <taxon>Spermatophyta</taxon>
        <taxon>Magnoliopsida</taxon>
        <taxon>eudicotyledons</taxon>
        <taxon>Gunneridae</taxon>
        <taxon>Pentapetalae</taxon>
        <taxon>asterids</taxon>
        <taxon>lamiids</taxon>
        <taxon>Lamiales</taxon>
        <taxon>Lamiaceae</taxon>
        <taxon>Nepetoideae</taxon>
        <taxon>Mentheae</taxon>
        <taxon>Salviinae</taxon>
        <taxon>Salvia</taxon>
        <taxon>Salvia subgen. Calosphace</taxon>
        <taxon>core Calosphace</taxon>
    </lineage>
</organism>
<proteinExistence type="predicted"/>
<dbReference type="InterPro" id="IPR004088">
    <property type="entry name" value="KH_dom_type_1"/>
</dbReference>
<evidence type="ECO:0000313" key="6">
    <source>
        <dbReference type="Proteomes" id="UP000298416"/>
    </source>
</evidence>
<evidence type="ECO:0000259" key="4">
    <source>
        <dbReference type="SMART" id="SM00322"/>
    </source>
</evidence>
<evidence type="ECO:0000256" key="2">
    <source>
        <dbReference type="PROSITE-ProRule" id="PRU00117"/>
    </source>
</evidence>
<reference evidence="5" key="2">
    <citation type="submission" date="2020-08" db="EMBL/GenBank/DDBJ databases">
        <title>Plant Genome Project.</title>
        <authorList>
            <person name="Zhang R.-G."/>
        </authorList>
    </citation>
    <scope>NUCLEOTIDE SEQUENCE</scope>
    <source>
        <strain evidence="5">Huo1</strain>
        <tissue evidence="5">Leaf</tissue>
    </source>
</reference>
<evidence type="ECO:0000313" key="5">
    <source>
        <dbReference type="EMBL" id="KAG6404588.1"/>
    </source>
</evidence>
<feature type="domain" description="K Homology" evidence="4">
    <location>
        <begin position="148"/>
        <end position="244"/>
    </location>
</feature>
<keyword evidence="1" id="KW-0677">Repeat</keyword>
<keyword evidence="2" id="KW-0694">RNA-binding</keyword>
<dbReference type="AlphaFoldDB" id="A0A8X8X0K3"/>
<evidence type="ECO:0000256" key="1">
    <source>
        <dbReference type="ARBA" id="ARBA00022737"/>
    </source>
</evidence>
<gene>
    <name evidence="5" type="ORF">SASPL_136838</name>
</gene>
<dbReference type="GO" id="GO:0003723">
    <property type="term" value="F:RNA binding"/>
    <property type="evidence" value="ECO:0007669"/>
    <property type="project" value="UniProtKB-UniRule"/>
</dbReference>
<keyword evidence="6" id="KW-1185">Reference proteome</keyword>
<evidence type="ECO:0000256" key="3">
    <source>
        <dbReference type="SAM" id="MobiDB-lite"/>
    </source>
</evidence>
<dbReference type="InterPro" id="IPR036612">
    <property type="entry name" value="KH_dom_type_1_sf"/>
</dbReference>
<feature type="region of interest" description="Disordered" evidence="3">
    <location>
        <begin position="1"/>
        <end position="25"/>
    </location>
</feature>
<dbReference type="EMBL" id="PNBA02000013">
    <property type="protein sequence ID" value="KAG6404588.1"/>
    <property type="molecule type" value="Genomic_DNA"/>
</dbReference>
<sequence>MSPQKTREGSNPYPQKTREGSPQVVTRASFSATSPFEFMKIVKHGCSHSLPVHAVDANNEEKATHVRFLLSNAEAGAIIGKGGSTINEIKSQSGIRIQLSRNNECFPGTSDRIIMLSGGVDGILMATELILSRLMDEFYPEDGAEMDPEYKIRMVVPNSSCGGIIGKAGANIRNLVKLKDSNQFFVHVVSGFSFGRSLIEETGADIRISPQDMYYPGLQDRIVTVAGALTQQMRAIALIIWKLMEDPYYQQSANTPFPYAALMYNAMNYGQNGPGMMYQNNRQPNKDDRSTSMTIGVADEHIGLVVGRGGRNLMEITQLTGARIKISDRGDFMPGTSDRKVTITGSENAIHAAESMISAKVASAAER</sequence>
<protein>
    <recommendedName>
        <fullName evidence="4">K Homology domain-containing protein</fullName>
    </recommendedName>
</protein>
<dbReference type="Proteomes" id="UP000298416">
    <property type="component" value="Unassembled WGS sequence"/>
</dbReference>
<dbReference type="SMART" id="SM00322">
    <property type="entry name" value="KH"/>
    <property type="match status" value="3"/>
</dbReference>
<accession>A0A8X8X0K3</accession>
<name>A0A8X8X0K3_SALSN</name>
<comment type="caution">
    <text evidence="5">The sequence shown here is derived from an EMBL/GenBank/DDBJ whole genome shotgun (WGS) entry which is preliminary data.</text>
</comment>
<feature type="domain" description="K Homology" evidence="4">
    <location>
        <begin position="62"/>
        <end position="135"/>
    </location>
</feature>
<dbReference type="PANTHER" id="PTHR10288">
    <property type="entry name" value="KH DOMAIN CONTAINING RNA BINDING PROTEIN"/>
    <property type="match status" value="1"/>
</dbReference>
<dbReference type="Gene3D" id="3.30.1370.10">
    <property type="entry name" value="K Homology domain, type 1"/>
    <property type="match status" value="3"/>
</dbReference>
<reference evidence="5" key="1">
    <citation type="submission" date="2018-01" db="EMBL/GenBank/DDBJ databases">
        <authorList>
            <person name="Mao J.F."/>
        </authorList>
    </citation>
    <scope>NUCLEOTIDE SEQUENCE</scope>
    <source>
        <strain evidence="5">Huo1</strain>
        <tissue evidence="5">Leaf</tissue>
    </source>
</reference>
<dbReference type="PROSITE" id="PS50084">
    <property type="entry name" value="KH_TYPE_1"/>
    <property type="match status" value="3"/>
</dbReference>
<dbReference type="CDD" id="cd22437">
    <property type="entry name" value="KH-I_BTR1_rpt2"/>
    <property type="match status" value="1"/>
</dbReference>
<dbReference type="Pfam" id="PF00013">
    <property type="entry name" value="KH_1"/>
    <property type="match status" value="3"/>
</dbReference>
<dbReference type="SUPFAM" id="SSF54791">
    <property type="entry name" value="Eukaryotic type KH-domain (KH-domain type I)"/>
    <property type="match status" value="3"/>
</dbReference>